<evidence type="ECO:0000313" key="2">
    <source>
        <dbReference type="EMBL" id="OIR22567.1"/>
    </source>
</evidence>
<evidence type="ECO:0000256" key="1">
    <source>
        <dbReference type="SAM" id="Phobius"/>
    </source>
</evidence>
<proteinExistence type="predicted"/>
<keyword evidence="1" id="KW-1133">Transmembrane helix</keyword>
<dbReference type="EMBL" id="MIYZ01000012">
    <property type="protein sequence ID" value="OIR22567.1"/>
    <property type="molecule type" value="Genomic_DNA"/>
</dbReference>
<reference evidence="2 3" key="1">
    <citation type="submission" date="2016-08" db="EMBL/GenBank/DDBJ databases">
        <title>New Insights into Marine Group III Euryarchaeota, from dark to light.</title>
        <authorList>
            <person name="Haro-Moreno J.M."/>
            <person name="Rodriguez-Valera F."/>
            <person name="Lopez-Garcia P."/>
            <person name="Moreira D."/>
            <person name="Martin-Cuadrado A.B."/>
        </authorList>
    </citation>
    <scope>NUCLEOTIDE SEQUENCE [LARGE SCALE GENOMIC DNA]</scope>
    <source>
        <strain evidence="2">CG-Epi2</strain>
    </source>
</reference>
<accession>A0A1J5TNQ7</accession>
<gene>
    <name evidence="2" type="ORF">BET99_00865</name>
</gene>
<organism evidence="2 3">
    <name type="scientific">Marine Group III euryarchaeote CG-Epi2</name>
    <dbReference type="NCBI Taxonomy" id="1888996"/>
    <lineage>
        <taxon>Archaea</taxon>
        <taxon>Methanobacteriati</taxon>
        <taxon>Thermoplasmatota</taxon>
        <taxon>Thermoplasmata</taxon>
        <taxon>Candidatus Thermoprofundales</taxon>
    </lineage>
</organism>
<comment type="caution">
    <text evidence="2">The sequence shown here is derived from an EMBL/GenBank/DDBJ whole genome shotgun (WGS) entry which is preliminary data.</text>
</comment>
<dbReference type="AlphaFoldDB" id="A0A1J5TNQ7"/>
<keyword evidence="1" id="KW-0472">Membrane</keyword>
<sequence>MFLSMALFILPNVVAESGLTGNMEPIHLNMKESNDLSPETWGDNTREAVMDNPPRSYTSQTADFTRTREWKDVGTWTAMNGNVFDISLGGPVKFNLWWRETDQGQNDDYDAQVQYRFRLNIAGQEAAFYSDEGNGQHECAQSKPCEWTAQVNSINVSSAPKDTIFEIEIEYWAYSDIEIYYDNASFDSGAAFSSDAIKFGQSTINGQTVGFDFIQAWDTDAKEAVDGNYIRLLVDGVGLNSSNQRTGYPIVEDGKDYDLNGTSITSTKIIWYIDDEYAKVDQSVISFSLTKRSSGAASPIDVKALDIIGPGGVGNSEDDEGLILGIPGFELIIALFSIVLVSFYRREV</sequence>
<evidence type="ECO:0000313" key="3">
    <source>
        <dbReference type="Proteomes" id="UP000183615"/>
    </source>
</evidence>
<name>A0A1J5TNQ7_9ARCH</name>
<protein>
    <submittedName>
        <fullName evidence="2">Uncharacterized protein</fullName>
    </submittedName>
</protein>
<keyword evidence="1" id="KW-0812">Transmembrane</keyword>
<dbReference type="Proteomes" id="UP000183615">
    <property type="component" value="Unassembled WGS sequence"/>
</dbReference>
<feature type="transmembrane region" description="Helical" evidence="1">
    <location>
        <begin position="322"/>
        <end position="344"/>
    </location>
</feature>